<keyword evidence="3" id="KW-1185">Reference proteome</keyword>
<dbReference type="RefSeq" id="WP_315910462.1">
    <property type="nucleotide sequence ID" value="NZ_JAOPKC010000045.1"/>
</dbReference>
<dbReference type="EMBL" id="JAOPKD010000042">
    <property type="protein sequence ID" value="MCU4728643.1"/>
    <property type="molecule type" value="Genomic_DNA"/>
</dbReference>
<dbReference type="Proteomes" id="UP001208186">
    <property type="component" value="Unassembled WGS sequence"/>
</dbReference>
<reference evidence="2" key="1">
    <citation type="submission" date="2023-02" db="EMBL/GenBank/DDBJ databases">
        <title>Enrichment on poylsaccharides allowed isolation of novel metabolic and taxonomic groups of Haloarchaea.</title>
        <authorList>
            <person name="Sorokin D.Y."/>
            <person name="Elcheninov A.G."/>
            <person name="Khizhniak T.V."/>
            <person name="Kolganova T.V."/>
            <person name="Kublanov I.V."/>
        </authorList>
    </citation>
    <scope>NUCLEOTIDE SEQUENCE</scope>
    <source>
        <strain evidence="1 3">HArc-curdl5-1</strain>
        <strain evidence="2">HArc-curdl7</strain>
    </source>
</reference>
<protein>
    <submittedName>
        <fullName evidence="2">Uncharacterized protein</fullName>
    </submittedName>
</protein>
<dbReference type="AlphaFoldDB" id="A0AAE3LKS4"/>
<evidence type="ECO:0000313" key="3">
    <source>
        <dbReference type="Proteomes" id="UP001208186"/>
    </source>
</evidence>
<comment type="caution">
    <text evidence="2">The sequence shown here is derived from an EMBL/GenBank/DDBJ whole genome shotgun (WGS) entry which is preliminary data.</text>
</comment>
<accession>A0AAE3LKS4</accession>
<dbReference type="EMBL" id="JAOPKC010000045">
    <property type="protein sequence ID" value="MCU4719716.1"/>
    <property type="molecule type" value="Genomic_DNA"/>
</dbReference>
<name>A0AAE3LKS4_9EURY</name>
<evidence type="ECO:0000313" key="4">
    <source>
        <dbReference type="Proteomes" id="UP001209746"/>
    </source>
</evidence>
<proteinExistence type="predicted"/>
<organism evidence="2 4">
    <name type="scientific">Halapricum hydrolyticum</name>
    <dbReference type="NCBI Taxonomy" id="2979991"/>
    <lineage>
        <taxon>Archaea</taxon>
        <taxon>Methanobacteriati</taxon>
        <taxon>Methanobacteriota</taxon>
        <taxon>Stenosarchaea group</taxon>
        <taxon>Halobacteria</taxon>
        <taxon>Halobacteriales</taxon>
        <taxon>Haloarculaceae</taxon>
        <taxon>Halapricum</taxon>
    </lineage>
</organism>
<evidence type="ECO:0000313" key="2">
    <source>
        <dbReference type="EMBL" id="MCU4728643.1"/>
    </source>
</evidence>
<dbReference type="Proteomes" id="UP001209746">
    <property type="component" value="Unassembled WGS sequence"/>
</dbReference>
<gene>
    <name evidence="2" type="ORF">OB914_16985</name>
    <name evidence="1" type="ORF">OB916_16890</name>
</gene>
<sequence length="321" mass="36201">MTVSSSQMKELHELTEYERWSLTRLAELSGDIDLEIYTVDTLVEKPIDEEVALDGSQTSYRRVTSSIGGSGVNQVISDITPLIFASSYKCLDLFVEWFLKINGRSSSGASDDWRFSEKISEMETLDFDDTPNVPSIFQTDERILEAISSLYIELKEYRHSIIHDMDFELNNSKLIVENGSGGSYVFGGEELFSFAGVISVSIEAIISDTHDYVTKRQLTTMLDNLTDIHDVPRFDLTGHEAPIIRSQMEPVQKDPYRWEPLTKEISQIAPVAEGDENFWLNLVGLHNGDVVSEWIIPGDEVTESLEPGFDVSSGDFRQYTV</sequence>
<evidence type="ECO:0000313" key="1">
    <source>
        <dbReference type="EMBL" id="MCU4719716.1"/>
    </source>
</evidence>